<comment type="subcellular location">
    <subcellularLocation>
        <location evidence="1">Membrane</location>
        <topology evidence="1">Multi-pass membrane protein</topology>
    </subcellularLocation>
</comment>
<feature type="transmembrane region" description="Helical" evidence="11">
    <location>
        <begin position="137"/>
        <end position="159"/>
    </location>
</feature>
<dbReference type="PANTHER" id="PTHR45628">
    <property type="entry name" value="VOLTAGE-DEPENDENT CALCIUM CHANNEL TYPE A SUBUNIT ALPHA-1"/>
    <property type="match status" value="1"/>
</dbReference>
<feature type="transmembrane region" description="Helical" evidence="11">
    <location>
        <begin position="48"/>
        <end position="66"/>
    </location>
</feature>
<evidence type="ECO:0000256" key="2">
    <source>
        <dbReference type="ARBA" id="ARBA00022448"/>
    </source>
</evidence>
<dbReference type="KEGG" id="elut:CKA38_13045"/>
<keyword evidence="4" id="KW-0106">Calcium</keyword>
<organism evidence="13 14">
    <name type="scientific">Ereboglobus luteus</name>
    <dbReference type="NCBI Taxonomy" id="1796921"/>
    <lineage>
        <taxon>Bacteria</taxon>
        <taxon>Pseudomonadati</taxon>
        <taxon>Verrucomicrobiota</taxon>
        <taxon>Opitutia</taxon>
        <taxon>Opitutales</taxon>
        <taxon>Opitutaceae</taxon>
        <taxon>Ereboglobus</taxon>
    </lineage>
</organism>
<proteinExistence type="predicted"/>
<feature type="transmembrane region" description="Helical" evidence="11">
    <location>
        <begin position="240"/>
        <end position="262"/>
    </location>
</feature>
<evidence type="ECO:0000256" key="8">
    <source>
        <dbReference type="ARBA" id="ARBA00023136"/>
    </source>
</evidence>
<dbReference type="EMBL" id="CP023004">
    <property type="protein sequence ID" value="AWI10059.1"/>
    <property type="molecule type" value="Genomic_DNA"/>
</dbReference>
<evidence type="ECO:0000259" key="12">
    <source>
        <dbReference type="Pfam" id="PF00520"/>
    </source>
</evidence>
<dbReference type="PRINTS" id="PR00169">
    <property type="entry name" value="KCHANNEL"/>
</dbReference>
<dbReference type="Gene3D" id="1.10.287.70">
    <property type="match status" value="1"/>
</dbReference>
<sequence>MNMISQFCRNLIARTTFEVAVAIIILANCFLIGLNTYQLQLHDTIHRIQNIILVLFTIEFVIRFFARTSLKEFVTSGWSIFDFSLLVINYIPETAFDNGLSLLALRVLRVFRVLRLLRLSSEIRLIVSVLLRSLRSLLCNAVVFFAFMYLFAILGISMFRLPEPATLPPEKAAAYAQLVEVAPPTPSCSPDPYGTLGESMFTLFRLLTGEDWTDIRYNLVKASEYGIIHVSPPVVTGFHVLWYVLAAFLLLNLFVGAVLTNYQTILEQTKQKKKETSAR</sequence>
<evidence type="ECO:0000256" key="6">
    <source>
        <dbReference type="ARBA" id="ARBA00022989"/>
    </source>
</evidence>
<reference evidence="13 14" key="1">
    <citation type="journal article" date="2018" name="Syst. Appl. Microbiol.">
        <title>Ereboglobus luteus gen. nov. sp. nov. from cockroach guts, and new insights into the oxygen relationship of the genera Opitutus and Didymococcus (Verrucomicrobia: Opitutaceae).</title>
        <authorList>
            <person name="Tegtmeier D."/>
            <person name="Belitz A."/>
            <person name="Radek R."/>
            <person name="Heimerl T."/>
            <person name="Brune A."/>
        </authorList>
    </citation>
    <scope>NUCLEOTIDE SEQUENCE [LARGE SCALE GENOMIC DNA]</scope>
    <source>
        <strain evidence="13 14">Ho45</strain>
    </source>
</reference>
<dbReference type="InterPro" id="IPR050599">
    <property type="entry name" value="VDCC_alpha-1_subunit"/>
</dbReference>
<evidence type="ECO:0000256" key="5">
    <source>
        <dbReference type="ARBA" id="ARBA00022882"/>
    </source>
</evidence>
<keyword evidence="9" id="KW-0325">Glycoprotein</keyword>
<evidence type="ECO:0000313" key="14">
    <source>
        <dbReference type="Proteomes" id="UP000244896"/>
    </source>
</evidence>
<keyword evidence="5" id="KW-0851">Voltage-gated channel</keyword>
<keyword evidence="6 11" id="KW-1133">Transmembrane helix</keyword>
<dbReference type="InterPro" id="IPR027359">
    <property type="entry name" value="Volt_channel_dom_sf"/>
</dbReference>
<dbReference type="AlphaFoldDB" id="A0A2U8E546"/>
<dbReference type="Proteomes" id="UP000244896">
    <property type="component" value="Chromosome"/>
</dbReference>
<evidence type="ECO:0000256" key="11">
    <source>
        <dbReference type="SAM" id="Phobius"/>
    </source>
</evidence>
<dbReference type="InterPro" id="IPR005821">
    <property type="entry name" value="Ion_trans_dom"/>
</dbReference>
<protein>
    <submittedName>
        <fullName evidence="13">Transporter</fullName>
    </submittedName>
</protein>
<evidence type="ECO:0000256" key="10">
    <source>
        <dbReference type="ARBA" id="ARBA00023303"/>
    </source>
</evidence>
<keyword evidence="2" id="KW-0813">Transport</keyword>
<feature type="domain" description="Ion transport" evidence="12">
    <location>
        <begin position="16"/>
        <end position="269"/>
    </location>
</feature>
<name>A0A2U8E546_9BACT</name>
<evidence type="ECO:0000256" key="1">
    <source>
        <dbReference type="ARBA" id="ARBA00004141"/>
    </source>
</evidence>
<evidence type="ECO:0000256" key="4">
    <source>
        <dbReference type="ARBA" id="ARBA00022837"/>
    </source>
</evidence>
<keyword evidence="14" id="KW-1185">Reference proteome</keyword>
<evidence type="ECO:0000256" key="7">
    <source>
        <dbReference type="ARBA" id="ARBA00023065"/>
    </source>
</evidence>
<dbReference type="PANTHER" id="PTHR45628:SF7">
    <property type="entry name" value="VOLTAGE-DEPENDENT CALCIUM CHANNEL TYPE A SUBUNIT ALPHA-1"/>
    <property type="match status" value="1"/>
</dbReference>
<feature type="transmembrane region" description="Helical" evidence="11">
    <location>
        <begin position="12"/>
        <end position="36"/>
    </location>
</feature>
<gene>
    <name evidence="13" type="ORF">CKA38_13045</name>
</gene>
<dbReference type="GO" id="GO:0008331">
    <property type="term" value="F:high voltage-gated calcium channel activity"/>
    <property type="evidence" value="ECO:0007669"/>
    <property type="project" value="TreeGrafter"/>
</dbReference>
<accession>A0A2U8E546</accession>
<keyword evidence="8 11" id="KW-0472">Membrane</keyword>
<dbReference type="GO" id="GO:0098703">
    <property type="term" value="P:calcium ion import across plasma membrane"/>
    <property type="evidence" value="ECO:0007669"/>
    <property type="project" value="TreeGrafter"/>
</dbReference>
<dbReference type="GO" id="GO:0005891">
    <property type="term" value="C:voltage-gated calcium channel complex"/>
    <property type="evidence" value="ECO:0007669"/>
    <property type="project" value="TreeGrafter"/>
</dbReference>
<dbReference type="Pfam" id="PF00520">
    <property type="entry name" value="Ion_trans"/>
    <property type="match status" value="1"/>
</dbReference>
<keyword evidence="3 11" id="KW-0812">Transmembrane</keyword>
<evidence type="ECO:0000256" key="9">
    <source>
        <dbReference type="ARBA" id="ARBA00023180"/>
    </source>
</evidence>
<dbReference type="Gene3D" id="1.20.120.350">
    <property type="entry name" value="Voltage-gated potassium channels. Chain C"/>
    <property type="match status" value="1"/>
</dbReference>
<evidence type="ECO:0000313" key="13">
    <source>
        <dbReference type="EMBL" id="AWI10059.1"/>
    </source>
</evidence>
<keyword evidence="10" id="KW-0407">Ion channel</keyword>
<keyword evidence="7" id="KW-0406">Ion transport</keyword>
<dbReference type="SUPFAM" id="SSF81324">
    <property type="entry name" value="Voltage-gated potassium channels"/>
    <property type="match status" value="1"/>
</dbReference>
<evidence type="ECO:0000256" key="3">
    <source>
        <dbReference type="ARBA" id="ARBA00022692"/>
    </source>
</evidence>
<dbReference type="OrthoDB" id="5297065at2"/>